<dbReference type="Proteomes" id="UP001346869">
    <property type="component" value="Unassembled WGS sequence"/>
</dbReference>
<evidence type="ECO:0000259" key="10">
    <source>
        <dbReference type="Pfam" id="PF00021"/>
    </source>
</evidence>
<accession>A0AAN7XVV8</accession>
<dbReference type="InterPro" id="IPR045860">
    <property type="entry name" value="Snake_toxin-like_sf"/>
</dbReference>
<evidence type="ECO:0000256" key="3">
    <source>
        <dbReference type="ARBA" id="ARBA00022622"/>
    </source>
</evidence>
<keyword evidence="8" id="KW-0449">Lipoprotein</keyword>
<evidence type="ECO:0000256" key="8">
    <source>
        <dbReference type="ARBA" id="ARBA00023288"/>
    </source>
</evidence>
<keyword evidence="12" id="KW-1185">Reference proteome</keyword>
<dbReference type="GO" id="GO:0098552">
    <property type="term" value="C:side of membrane"/>
    <property type="evidence" value="ECO:0007669"/>
    <property type="project" value="UniProtKB-KW"/>
</dbReference>
<evidence type="ECO:0000313" key="12">
    <source>
        <dbReference type="Proteomes" id="UP001346869"/>
    </source>
</evidence>
<dbReference type="CDD" id="cd23597">
    <property type="entry name" value="TFP_LU_ECD_Bncr"/>
    <property type="match status" value="1"/>
</dbReference>
<evidence type="ECO:0000256" key="7">
    <source>
        <dbReference type="ARBA" id="ARBA00023180"/>
    </source>
</evidence>
<reference evidence="11 12" key="2">
    <citation type="journal article" date="2023" name="Mol. Biol. Evol.">
        <title>Genomics of Secondarily Temperate Adaptation in the Only Non-Antarctic Icefish.</title>
        <authorList>
            <person name="Rivera-Colon A.G."/>
            <person name="Rayamajhi N."/>
            <person name="Minhas B.F."/>
            <person name="Madrigal G."/>
            <person name="Bilyk K.T."/>
            <person name="Yoon V."/>
            <person name="Hune M."/>
            <person name="Gregory S."/>
            <person name="Cheng C.H.C."/>
            <person name="Catchen J.M."/>
        </authorList>
    </citation>
    <scope>NUCLEOTIDE SEQUENCE [LARGE SCALE GENOMIC DNA]</scope>
    <source>
        <strain evidence="11">JMC-PN-2008</strain>
    </source>
</reference>
<comment type="subcellular location">
    <subcellularLocation>
        <location evidence="1">Cell membrane</location>
        <topology evidence="1">Lipid-anchor</topology>
        <topology evidence="1">GPI-anchor</topology>
    </subcellularLocation>
</comment>
<dbReference type="SUPFAM" id="SSF57302">
    <property type="entry name" value="Snake toxin-like"/>
    <property type="match status" value="1"/>
</dbReference>
<keyword evidence="4" id="KW-0732">Signal</keyword>
<keyword evidence="3" id="KW-0336">GPI-anchor</keyword>
<keyword evidence="6" id="KW-1015">Disulfide bond</keyword>
<evidence type="ECO:0000256" key="9">
    <source>
        <dbReference type="ARBA" id="ARBA00029446"/>
    </source>
</evidence>
<name>A0AAN7XVV8_ELEMC</name>
<dbReference type="EMBL" id="JAUZQC010000008">
    <property type="protein sequence ID" value="KAK5867182.1"/>
    <property type="molecule type" value="Genomic_DNA"/>
</dbReference>
<evidence type="ECO:0000256" key="6">
    <source>
        <dbReference type="ARBA" id="ARBA00023157"/>
    </source>
</evidence>
<dbReference type="PANTHER" id="PTHR47613:SF1">
    <property type="entry name" value="SPERM ACROSOME MEMBRANE-ASSOCIATED PROTEIN 4"/>
    <property type="match status" value="1"/>
</dbReference>
<protein>
    <recommendedName>
        <fullName evidence="10">UPAR/Ly6 domain-containing protein</fullName>
    </recommendedName>
</protein>
<sequence>MGSQTKSSLDLLGTCWFLSSILLAAALVLPALSLDSLLCNFCPLQHKGKSCPDISSQCLPDQRCSSSKGHFGSLHVLSAQGCVDAELCGSHKMDFFRGVKYNVSHTCCCKDKCNSRANTDTNLKKLLGMLADKLHYPNITSVLREEPWDSCANYTSSKTLLTNKT</sequence>
<keyword evidence="5" id="KW-0472">Membrane</keyword>
<evidence type="ECO:0000256" key="2">
    <source>
        <dbReference type="ARBA" id="ARBA00022475"/>
    </source>
</evidence>
<evidence type="ECO:0000256" key="1">
    <source>
        <dbReference type="ARBA" id="ARBA00004609"/>
    </source>
</evidence>
<proteinExistence type="inferred from homology"/>
<dbReference type="Pfam" id="PF00021">
    <property type="entry name" value="UPAR_LY6"/>
    <property type="match status" value="1"/>
</dbReference>
<evidence type="ECO:0000313" key="11">
    <source>
        <dbReference type="EMBL" id="KAK5867182.1"/>
    </source>
</evidence>
<comment type="similarity">
    <text evidence="9">Belongs to the SPACA4/bouncer family.</text>
</comment>
<evidence type="ECO:0000256" key="4">
    <source>
        <dbReference type="ARBA" id="ARBA00022729"/>
    </source>
</evidence>
<evidence type="ECO:0000256" key="5">
    <source>
        <dbReference type="ARBA" id="ARBA00023136"/>
    </source>
</evidence>
<organism evidence="11 12">
    <name type="scientific">Eleginops maclovinus</name>
    <name type="common">Patagonian blennie</name>
    <name type="synonym">Eleginus maclovinus</name>
    <dbReference type="NCBI Taxonomy" id="56733"/>
    <lineage>
        <taxon>Eukaryota</taxon>
        <taxon>Metazoa</taxon>
        <taxon>Chordata</taxon>
        <taxon>Craniata</taxon>
        <taxon>Vertebrata</taxon>
        <taxon>Euteleostomi</taxon>
        <taxon>Actinopterygii</taxon>
        <taxon>Neopterygii</taxon>
        <taxon>Teleostei</taxon>
        <taxon>Neoteleostei</taxon>
        <taxon>Acanthomorphata</taxon>
        <taxon>Eupercaria</taxon>
        <taxon>Perciformes</taxon>
        <taxon>Notothenioidei</taxon>
        <taxon>Eleginopidae</taxon>
        <taxon>Eleginops</taxon>
    </lineage>
</organism>
<feature type="domain" description="UPAR/Ly6" evidence="10">
    <location>
        <begin position="36"/>
        <end position="115"/>
    </location>
</feature>
<reference evidence="11 12" key="1">
    <citation type="journal article" date="2023" name="Genes (Basel)">
        <title>Chromosome-Level Genome Assembly and Circadian Gene Repertoire of the Patagonia Blennie Eleginops maclovinus-The Closest Ancestral Proxy of Antarctic Cryonotothenioids.</title>
        <authorList>
            <person name="Cheng C.C."/>
            <person name="Rivera-Colon A.G."/>
            <person name="Minhas B.F."/>
            <person name="Wilson L."/>
            <person name="Rayamajhi N."/>
            <person name="Vargas-Chacoff L."/>
            <person name="Catchen J.M."/>
        </authorList>
    </citation>
    <scope>NUCLEOTIDE SEQUENCE [LARGE SCALE GENOMIC DNA]</scope>
    <source>
        <strain evidence="11">JMC-PN-2008</strain>
    </source>
</reference>
<gene>
    <name evidence="11" type="ORF">PBY51_011697</name>
</gene>
<dbReference type="GO" id="GO:0035036">
    <property type="term" value="P:sperm-egg recognition"/>
    <property type="evidence" value="ECO:0007669"/>
    <property type="project" value="TreeGrafter"/>
</dbReference>
<dbReference type="InterPro" id="IPR016054">
    <property type="entry name" value="LY6_UPA_recep-like"/>
</dbReference>
<dbReference type="GO" id="GO:0005886">
    <property type="term" value="C:plasma membrane"/>
    <property type="evidence" value="ECO:0007669"/>
    <property type="project" value="UniProtKB-SubCell"/>
</dbReference>
<dbReference type="AlphaFoldDB" id="A0AAN7XVV8"/>
<comment type="caution">
    <text evidence="11">The sequence shown here is derived from an EMBL/GenBank/DDBJ whole genome shotgun (WGS) entry which is preliminary data.</text>
</comment>
<dbReference type="InterPro" id="IPR046354">
    <property type="entry name" value="SPACA4/Bouncer"/>
</dbReference>
<keyword evidence="2" id="KW-1003">Cell membrane</keyword>
<keyword evidence="7" id="KW-0325">Glycoprotein</keyword>
<dbReference type="PANTHER" id="PTHR47613">
    <property type="entry name" value="SPERM ACROSOME MEMBRANE-ASSOCIATED PROTEIN 4"/>
    <property type="match status" value="1"/>
</dbReference>